<comment type="caution">
    <text evidence="1">The sequence shown here is derived from an EMBL/GenBank/DDBJ whole genome shotgun (WGS) entry which is preliminary data.</text>
</comment>
<evidence type="ECO:0008006" key="3">
    <source>
        <dbReference type="Google" id="ProtNLM"/>
    </source>
</evidence>
<dbReference type="OrthoDB" id="5376at2759"/>
<proteinExistence type="predicted"/>
<evidence type="ECO:0000313" key="2">
    <source>
        <dbReference type="Proteomes" id="UP000324585"/>
    </source>
</evidence>
<sequence length="246" mass="28005">MMSNLAFTYTGTRWRDAVPWPAQNLSQVSYGKPKCVSGDRTCRARRAVASCCVSSGELPDLKVQQRVMKWVRDIVIGLGLCPFAERELREGKMLVRVLESVTSFDKLSEIIEREMGKFVAPDMQHVSTYLLVVPPGSFLDAQPFEVFAEFAAEFEERIERDPVMSELVMPVFFHPNHQWYGLDPTDPVNFDRRAPYPICNFLRTPQVDRLAALGLTQTILEDNQTILGNTGFEQLRALHQSIYLSE</sequence>
<gene>
    <name evidence="1" type="ORF">FVE85_7124</name>
</gene>
<reference evidence="2" key="1">
    <citation type="journal article" date="2019" name="Nat. Commun.">
        <title>Expansion of phycobilisome linker gene families in mesophilic red algae.</title>
        <authorList>
            <person name="Lee J."/>
            <person name="Kim D."/>
            <person name="Bhattacharya D."/>
            <person name="Yoon H.S."/>
        </authorList>
    </citation>
    <scope>NUCLEOTIDE SEQUENCE [LARGE SCALE GENOMIC DNA]</scope>
    <source>
        <strain evidence="2">CCMP 1328</strain>
    </source>
</reference>
<name>A0A5J4Z662_PORPP</name>
<dbReference type="AlphaFoldDB" id="A0A5J4Z662"/>
<dbReference type="InterPro" id="IPR009858">
    <property type="entry name" value="DUF1415"/>
</dbReference>
<keyword evidence="2" id="KW-1185">Reference proteome</keyword>
<dbReference type="EMBL" id="VRMN01000001">
    <property type="protein sequence ID" value="KAA8499539.1"/>
    <property type="molecule type" value="Genomic_DNA"/>
</dbReference>
<accession>A0A5J4Z662</accession>
<dbReference type="OMA" id="CPFAERE"/>
<organism evidence="1 2">
    <name type="scientific">Porphyridium purpureum</name>
    <name type="common">Red alga</name>
    <name type="synonym">Porphyridium cruentum</name>
    <dbReference type="NCBI Taxonomy" id="35688"/>
    <lineage>
        <taxon>Eukaryota</taxon>
        <taxon>Rhodophyta</taxon>
        <taxon>Bangiophyceae</taxon>
        <taxon>Porphyridiales</taxon>
        <taxon>Porphyridiaceae</taxon>
        <taxon>Porphyridium</taxon>
    </lineage>
</organism>
<dbReference type="Pfam" id="PF07209">
    <property type="entry name" value="DUF1415"/>
    <property type="match status" value="1"/>
</dbReference>
<dbReference type="Proteomes" id="UP000324585">
    <property type="component" value="Unassembled WGS sequence"/>
</dbReference>
<protein>
    <recommendedName>
        <fullName evidence="3">DUF1415 domain-containing protein</fullName>
    </recommendedName>
</protein>
<evidence type="ECO:0000313" key="1">
    <source>
        <dbReference type="EMBL" id="KAA8499539.1"/>
    </source>
</evidence>